<comment type="caution">
    <text evidence="2">The sequence shown here is derived from an EMBL/GenBank/DDBJ whole genome shotgun (WGS) entry which is preliminary data.</text>
</comment>
<gene>
    <name evidence="2" type="ORF">QOZ88_05915</name>
</gene>
<dbReference type="Proteomes" id="UP001233673">
    <property type="component" value="Unassembled WGS sequence"/>
</dbReference>
<reference evidence="3" key="1">
    <citation type="submission" date="2023-05" db="EMBL/GenBank/DDBJ databases">
        <title>Draft genome of Pseudofrankia sp. BMG5.37.</title>
        <authorList>
            <person name="Gtari M."/>
            <person name="Ghodhbane F."/>
            <person name="Sbissi I."/>
        </authorList>
    </citation>
    <scope>NUCLEOTIDE SEQUENCE [LARGE SCALE GENOMIC DNA]</scope>
    <source>
        <strain evidence="3">BMG 814</strain>
    </source>
</reference>
<proteinExistence type="predicted"/>
<dbReference type="Pfam" id="PF09250">
    <property type="entry name" value="Prim-Pol"/>
    <property type="match status" value="1"/>
</dbReference>
<feature type="domain" description="DNA primase/polymerase bifunctional N-terminal" evidence="1">
    <location>
        <begin position="49"/>
        <end position="144"/>
    </location>
</feature>
<protein>
    <submittedName>
        <fullName evidence="2">Bifunctional DNA primase/polymerase</fullName>
    </submittedName>
</protein>
<dbReference type="InterPro" id="IPR015330">
    <property type="entry name" value="DNA_primase/pol_bifunc_N"/>
</dbReference>
<evidence type="ECO:0000313" key="3">
    <source>
        <dbReference type="Proteomes" id="UP001233673"/>
    </source>
</evidence>
<dbReference type="EMBL" id="JASNFN010000004">
    <property type="protein sequence ID" value="MDP5182166.1"/>
    <property type="molecule type" value="Genomic_DNA"/>
</dbReference>
<accession>A0ABT9I9C5</accession>
<name>A0ABT9I9C5_9ACTN</name>
<evidence type="ECO:0000313" key="2">
    <source>
        <dbReference type="EMBL" id="MDP5182166.1"/>
    </source>
</evidence>
<keyword evidence="3" id="KW-1185">Reference proteome</keyword>
<organism evidence="2 3">
    <name type="scientific">Blastococcus carthaginiensis</name>
    <dbReference type="NCBI Taxonomy" id="3050034"/>
    <lineage>
        <taxon>Bacteria</taxon>
        <taxon>Bacillati</taxon>
        <taxon>Actinomycetota</taxon>
        <taxon>Actinomycetes</taxon>
        <taxon>Geodermatophilales</taxon>
        <taxon>Geodermatophilaceae</taxon>
        <taxon>Blastococcus</taxon>
    </lineage>
</organism>
<sequence>MRCEECSEPLAVAGRGRIPRFCSTRCRVVAHRRRAQLPAELLAAARWVRHDAKRPITSSGAPASSTDPATWTDHRTAARSRAGDGLGFVLGGGFACLDLDHCLDERGRPNAYAAAVLGRLPDAYVEVSPSGDGLHVWGRAPELPGRRHRELEAYSVGRFITVTRRVHRPGGLADLEAWFLD</sequence>
<dbReference type="RefSeq" id="WP_305998868.1">
    <property type="nucleotide sequence ID" value="NZ_JASNFN010000004.1"/>
</dbReference>
<evidence type="ECO:0000259" key="1">
    <source>
        <dbReference type="Pfam" id="PF09250"/>
    </source>
</evidence>